<evidence type="ECO:0000256" key="5">
    <source>
        <dbReference type="ARBA" id="ARBA00022741"/>
    </source>
</evidence>
<dbReference type="Gene3D" id="1.10.287.130">
    <property type="match status" value="1"/>
</dbReference>
<dbReference type="CDD" id="cd00082">
    <property type="entry name" value="HisKA"/>
    <property type="match status" value="1"/>
</dbReference>
<feature type="repeat" description="TPR" evidence="12">
    <location>
        <begin position="818"/>
        <end position="851"/>
    </location>
</feature>
<dbReference type="InterPro" id="IPR027417">
    <property type="entry name" value="P-loop_NTPase"/>
</dbReference>
<dbReference type="SMART" id="SM00065">
    <property type="entry name" value="GAF"/>
    <property type="match status" value="1"/>
</dbReference>
<dbReference type="Pfam" id="PF00072">
    <property type="entry name" value="Response_reg"/>
    <property type="match status" value="2"/>
</dbReference>
<dbReference type="Gene3D" id="1.10.510.10">
    <property type="entry name" value="Transferase(Phosphotransferase) domain 1"/>
    <property type="match status" value="1"/>
</dbReference>
<evidence type="ECO:0000259" key="16">
    <source>
        <dbReference type="PROSITE" id="PS50110"/>
    </source>
</evidence>
<evidence type="ECO:0000256" key="10">
    <source>
        <dbReference type="ARBA" id="ARBA00068150"/>
    </source>
</evidence>
<dbReference type="Pfam" id="PF13191">
    <property type="entry name" value="AAA_16"/>
    <property type="match status" value="1"/>
</dbReference>
<dbReference type="InterPro" id="IPR000719">
    <property type="entry name" value="Prot_kinase_dom"/>
</dbReference>
<dbReference type="OrthoDB" id="9762493at2"/>
<feature type="region of interest" description="Disordered" evidence="13">
    <location>
        <begin position="1960"/>
        <end position="2004"/>
    </location>
</feature>
<dbReference type="SMART" id="SM00448">
    <property type="entry name" value="REC"/>
    <property type="match status" value="2"/>
</dbReference>
<keyword evidence="18" id="KW-1185">Reference proteome</keyword>
<dbReference type="SUPFAM" id="SSF47384">
    <property type="entry name" value="Homodimeric domain of signal transducing histidine kinase"/>
    <property type="match status" value="1"/>
</dbReference>
<dbReference type="PROSITE" id="PS50005">
    <property type="entry name" value="TPR"/>
    <property type="match status" value="1"/>
</dbReference>
<evidence type="ECO:0000256" key="6">
    <source>
        <dbReference type="ARBA" id="ARBA00022777"/>
    </source>
</evidence>
<keyword evidence="8" id="KW-0902">Two-component regulatory system</keyword>
<dbReference type="CDD" id="cd16922">
    <property type="entry name" value="HATPase_EvgS-ArcB-TorS-like"/>
    <property type="match status" value="1"/>
</dbReference>
<keyword evidence="5" id="KW-0547">Nucleotide-binding</keyword>
<dbReference type="PROSITE" id="PS50109">
    <property type="entry name" value="HIS_KIN"/>
    <property type="match status" value="1"/>
</dbReference>
<feature type="modified residue" description="4-aspartylphosphate" evidence="11">
    <location>
        <position position="1897"/>
    </location>
</feature>
<dbReference type="GO" id="GO:0000155">
    <property type="term" value="F:phosphorelay sensor kinase activity"/>
    <property type="evidence" value="ECO:0007669"/>
    <property type="project" value="InterPro"/>
</dbReference>
<dbReference type="SMART" id="SM00387">
    <property type="entry name" value="HATPase_c"/>
    <property type="match status" value="1"/>
</dbReference>
<dbReference type="InterPro" id="IPR005467">
    <property type="entry name" value="His_kinase_dom"/>
</dbReference>
<keyword evidence="7" id="KW-0067">ATP-binding</keyword>
<dbReference type="Gene3D" id="1.25.40.10">
    <property type="entry name" value="Tetratricopeptide repeat domain"/>
    <property type="match status" value="2"/>
</dbReference>
<evidence type="ECO:0000259" key="15">
    <source>
        <dbReference type="PROSITE" id="PS50109"/>
    </source>
</evidence>
<dbReference type="Gene3D" id="3.30.450.40">
    <property type="match status" value="1"/>
</dbReference>
<dbReference type="SUPFAM" id="SSF56112">
    <property type="entry name" value="Protein kinase-like (PK-like)"/>
    <property type="match status" value="1"/>
</dbReference>
<dbReference type="InterPro" id="IPR011006">
    <property type="entry name" value="CheY-like_superfamily"/>
</dbReference>
<dbReference type="InterPro" id="IPR036890">
    <property type="entry name" value="HATPase_C_sf"/>
</dbReference>
<dbReference type="PROSITE" id="PS50110">
    <property type="entry name" value="RESPONSE_REGULATORY"/>
    <property type="match status" value="2"/>
</dbReference>
<feature type="compositionally biased region" description="Basic and acidic residues" evidence="13">
    <location>
        <begin position="1"/>
        <end position="27"/>
    </location>
</feature>
<evidence type="ECO:0000256" key="7">
    <source>
        <dbReference type="ARBA" id="ARBA00022840"/>
    </source>
</evidence>
<dbReference type="EMBL" id="CP042914">
    <property type="protein sequence ID" value="QEG39927.1"/>
    <property type="molecule type" value="Genomic_DNA"/>
</dbReference>
<dbReference type="SUPFAM" id="SSF48452">
    <property type="entry name" value="TPR-like"/>
    <property type="match status" value="2"/>
</dbReference>
<dbReference type="PANTHER" id="PTHR45339">
    <property type="entry name" value="HYBRID SIGNAL TRANSDUCTION HISTIDINE KINASE J"/>
    <property type="match status" value="1"/>
</dbReference>
<dbReference type="EC" id="2.7.13.3" evidence="2"/>
<dbReference type="Proteomes" id="UP000325286">
    <property type="component" value="Chromosome"/>
</dbReference>
<keyword evidence="4 17" id="KW-0808">Transferase</keyword>
<feature type="modified residue" description="4-aspartylphosphate" evidence="11">
    <location>
        <position position="1761"/>
    </location>
</feature>
<dbReference type="Pfam" id="PF00069">
    <property type="entry name" value="Pkinase"/>
    <property type="match status" value="1"/>
</dbReference>
<dbReference type="InterPro" id="IPR011009">
    <property type="entry name" value="Kinase-like_dom_sf"/>
</dbReference>
<dbReference type="Pfam" id="PF01590">
    <property type="entry name" value="GAF"/>
    <property type="match status" value="1"/>
</dbReference>
<dbReference type="CDD" id="cd00156">
    <property type="entry name" value="REC"/>
    <property type="match status" value="1"/>
</dbReference>
<evidence type="ECO:0000313" key="17">
    <source>
        <dbReference type="EMBL" id="QEG39927.1"/>
    </source>
</evidence>
<protein>
    <recommendedName>
        <fullName evidence="10">Sensory/regulatory protein RpfC</fullName>
        <ecNumber evidence="2">2.7.13.3</ecNumber>
    </recommendedName>
</protein>
<keyword evidence="12" id="KW-0802">TPR repeat</keyword>
<dbReference type="KEGG" id="rul:UC8_19290"/>
<keyword evidence="3 11" id="KW-0597">Phosphoprotein</keyword>
<dbReference type="PRINTS" id="PR00344">
    <property type="entry name" value="BCTRLSENSOR"/>
</dbReference>
<dbReference type="Gene3D" id="3.30.565.10">
    <property type="entry name" value="Histidine kinase-like ATPase, C-terminal domain"/>
    <property type="match status" value="1"/>
</dbReference>
<reference evidence="17 18" key="1">
    <citation type="submission" date="2019-08" db="EMBL/GenBank/DDBJ databases">
        <title>Deep-cultivation of Planctomycetes and their phenomic and genomic characterization uncovers novel biology.</title>
        <authorList>
            <person name="Wiegand S."/>
            <person name="Jogler M."/>
            <person name="Boedeker C."/>
            <person name="Pinto D."/>
            <person name="Vollmers J."/>
            <person name="Rivas-Marin E."/>
            <person name="Kohn T."/>
            <person name="Peeters S.H."/>
            <person name="Heuer A."/>
            <person name="Rast P."/>
            <person name="Oberbeckmann S."/>
            <person name="Bunk B."/>
            <person name="Jeske O."/>
            <person name="Meyerdierks A."/>
            <person name="Storesund J.E."/>
            <person name="Kallscheuer N."/>
            <person name="Luecker S."/>
            <person name="Lage O.M."/>
            <person name="Pohl T."/>
            <person name="Merkel B.J."/>
            <person name="Hornburger P."/>
            <person name="Mueller R.-W."/>
            <person name="Bruemmer F."/>
            <person name="Labrenz M."/>
            <person name="Spormann A.M."/>
            <person name="Op den Camp H."/>
            <person name="Overmann J."/>
            <person name="Amann R."/>
            <person name="Jetten M.S.M."/>
            <person name="Mascher T."/>
            <person name="Medema M.H."/>
            <person name="Devos D.P."/>
            <person name="Kaster A.-K."/>
            <person name="Ovreas L."/>
            <person name="Rohde M."/>
            <person name="Galperin M.Y."/>
            <person name="Jogler C."/>
        </authorList>
    </citation>
    <scope>NUCLEOTIDE SEQUENCE [LARGE SCALE GENOMIC DNA]</scope>
    <source>
        <strain evidence="17 18">UC8</strain>
    </source>
</reference>
<dbReference type="InterPro" id="IPR003018">
    <property type="entry name" value="GAF"/>
</dbReference>
<dbReference type="InterPro" id="IPR001789">
    <property type="entry name" value="Sig_transdc_resp-reg_receiver"/>
</dbReference>
<evidence type="ECO:0000256" key="1">
    <source>
        <dbReference type="ARBA" id="ARBA00000085"/>
    </source>
</evidence>
<comment type="catalytic activity">
    <reaction evidence="1">
        <text>ATP + protein L-histidine = ADP + protein N-phospho-L-histidine.</text>
        <dbReference type="EC" id="2.7.13.3"/>
    </reaction>
</comment>
<dbReference type="InterPro" id="IPR036097">
    <property type="entry name" value="HisK_dim/P_sf"/>
</dbReference>
<evidence type="ECO:0000256" key="3">
    <source>
        <dbReference type="ARBA" id="ARBA00022553"/>
    </source>
</evidence>
<dbReference type="SUPFAM" id="SSF55781">
    <property type="entry name" value="GAF domain-like"/>
    <property type="match status" value="1"/>
</dbReference>
<dbReference type="CDD" id="cd14014">
    <property type="entry name" value="STKc_PknB_like"/>
    <property type="match status" value="1"/>
</dbReference>
<feature type="domain" description="Response regulatory" evidence="16">
    <location>
        <begin position="1848"/>
        <end position="1966"/>
    </location>
</feature>
<organism evidence="17 18">
    <name type="scientific">Roseimaritima ulvae</name>
    <dbReference type="NCBI Taxonomy" id="980254"/>
    <lineage>
        <taxon>Bacteria</taxon>
        <taxon>Pseudomonadati</taxon>
        <taxon>Planctomycetota</taxon>
        <taxon>Planctomycetia</taxon>
        <taxon>Pirellulales</taxon>
        <taxon>Pirellulaceae</taxon>
        <taxon>Roseimaritima</taxon>
    </lineage>
</organism>
<evidence type="ECO:0000256" key="9">
    <source>
        <dbReference type="ARBA" id="ARBA00064003"/>
    </source>
</evidence>
<feature type="domain" description="Histidine kinase" evidence="15">
    <location>
        <begin position="1464"/>
        <end position="1685"/>
    </location>
</feature>
<dbReference type="SUPFAM" id="SSF52540">
    <property type="entry name" value="P-loop containing nucleoside triphosphate hydrolases"/>
    <property type="match status" value="1"/>
</dbReference>
<evidence type="ECO:0000256" key="4">
    <source>
        <dbReference type="ARBA" id="ARBA00022679"/>
    </source>
</evidence>
<dbReference type="FunFam" id="1.10.287.130:FF:000002">
    <property type="entry name" value="Two-component osmosensing histidine kinase"/>
    <property type="match status" value="1"/>
</dbReference>
<dbReference type="FunFam" id="3.30.565.10:FF:000010">
    <property type="entry name" value="Sensor histidine kinase RcsC"/>
    <property type="match status" value="1"/>
</dbReference>
<dbReference type="Pfam" id="PF02518">
    <property type="entry name" value="HATPase_c"/>
    <property type="match status" value="1"/>
</dbReference>
<dbReference type="Pfam" id="PF00512">
    <property type="entry name" value="HisKA"/>
    <property type="match status" value="1"/>
</dbReference>
<proteinExistence type="predicted"/>
<dbReference type="SUPFAM" id="SSF55874">
    <property type="entry name" value="ATPase domain of HSP90 chaperone/DNA topoisomerase II/histidine kinase"/>
    <property type="match status" value="1"/>
</dbReference>
<dbReference type="Gene3D" id="3.40.50.2300">
    <property type="match status" value="2"/>
</dbReference>
<accession>A0A5B9QLH7</accession>
<dbReference type="InterPro" id="IPR003594">
    <property type="entry name" value="HATPase_dom"/>
</dbReference>
<sequence>MAHRPDSRSTHVKAGEVKSSYSDRHVPDQPLIGGRYRVLRGLSQSPHGETFQALDSATDQSVVVKTVRHDSLSASAQMRFEHDAHALGQLSHNSFARLLDHGSDDQQVFWVMPFVAGITLRQRLQQASLSVAETIQVGRAVLTALQEAHRHEVLHRSIRPDNVITNEEHELRQVTLTDFGLIQPTWMAEGLPDTWLHVAQYLSPEVTGLLNHEETASSDLYSLGNMLFECLTGHPPFQSNSVGDLLRQHLSKPVPDLKALGLPVPRILEEVLQRMLRKDPRDRYQSAEAVVMDLDAIDEALRNGEAEPQLVIGLHDRRQTLTAPAFVGREQELTQLHTLLQRAELGQGGLVIVEAESGGGKSRLLSEFARVCSQRGTWILQGQGLEQAAQRPFQLFTGVAQGVVNMARLDEHVAERIREAMTDQWDAACWALPDLLQISDQAAVDHLGPEEHGEARSVHALTALLDALGNLDHSVLVLLDDCQWADQLTYKALRQWQRYSRDRDRTVLVVVAYRSEEVPADHPLRNLSGMAHLELPTFAPASVRQLVESMAGPLPDEAIYTIEHLAEGSPFMAAAALRGLVESGALVPDKRHPDAPERPASGGWRIDQSALADAQSSQHAAEFLVRRIELLPPATVQLLTAGAVLGKEFDLFAASNLAGQTSQQAIAALRVGHQRHIVWSRKTDERCNFLHDKLRESLLARLPASRRRELHLKAAVQLEREAPQRVFDLAYHFDAAGDCSRALPYALAAARQAKAQHALELAEQQFTIAQRSATKDPLLRYQIAEGLANVLMLRGSYDNAAEQFERARELAADEITKAEMEGKLGEVAFKQGDMERAIDAFERALEQLGARIPQGNLGLYVRLGGELITQALHSILPGWFTARKSLQGATRTLLIVRLFNRLTYAYWFKRGQYKCLWSHLRGMNLAERYPATSELAHAYSIHAPVMSLVGLFNRGVSYAEKSFAIYKSLDDLWGQGQALNFHGVVLFAASRYEEAIEHCSASIRLLERTGDLWEVNVARVHTAYSLFRLGNLASSAEMAKRVHLSGVDLGDAQAAGYSLDVWAQSTGGDLAPSVLQSELQRPRADLQVTAQVMLAEGMRLLCYGQTAEARAVFCDAQQRVEQAGLQNAYVLPLRSWIVTAARQQAEQTSPLCPQRRRVLLQQAANVARTAIRVARKFQNDLPHALRESALVAAMQGADRTARRQLDESLQVAERQGARFEYAKSLLERGRIGRQQGWDGAEEDIATASKLLRSLGAYYVLNETPPEQAASAKLATLSLVDRFDNALQTGRRIAAGLSQESVFREVQLGADRLLRGERCRLLKMPLAPNADSQDWDHSKLEDRYLRDLATTAINTRQVIVLTDATSNEDAYPLLPGVRSALCAPMFVRGEPAGCFYVEHHGVSNLFGEDEKRLAEFIATIAGAALENAEGFAELECLNETLEQRVADRTAVAEQANRAKSDFLANMSHEIRTPMNGIIGMTELTLQTQLSNQQRDYLNVVLQSADALLRLLNDILDFSKVEAGKLELEAIDFSLDDCLGDTMHTFGFKAAEKGVELAYYVPPEVPDTLNGDPGRLRQIIINLVGNALKFTDQGEIVVRVAAQSQTDDGVVLHFSVNDSGIGIDADKQQQIFEAFQQADTSTTRRYGGTGLGLAISMQLVKLMQGELHVESVPGEGSQFHFTAHFNNATTTATATSPPLGDLPELNGLRVLVVDDSPTNRDILTDVLTHWGMQVEVARDGYAALDRMRRAADRGQPFALAVLDMMMPEMNGLTLASQIRQVPALRSCELIMLSSAGNSESERDPNLDIARYLLKPVKQSELKESIQQVLTQHPATATPTPPPTAPVDALRILLAEDGEINQLVACGLIENLGHRVQVANDGYEVLQALQEETFDVVLMDVMMPGMDGLEATAEIRRREQTSGQHLPIIAMTAHALVGDRERFLDAGMDDYLAKPIGLDGLRDVLERNRPRKVPTSQTPSRPHPQRRSPDTQLAWPPDDSHPLEHASQRSAAVLDIEPAQPRSADAGDETMVAMAEALLRECPQRIEETARRAEQLAREANLPDVDQMLQELTKEAAKMSAALRQFVTRG</sequence>
<evidence type="ECO:0000259" key="14">
    <source>
        <dbReference type="PROSITE" id="PS50011"/>
    </source>
</evidence>
<dbReference type="PROSITE" id="PS50011">
    <property type="entry name" value="PROTEIN_KINASE_DOM"/>
    <property type="match status" value="1"/>
</dbReference>
<evidence type="ECO:0000313" key="18">
    <source>
        <dbReference type="Proteomes" id="UP000325286"/>
    </source>
</evidence>
<evidence type="ECO:0000256" key="8">
    <source>
        <dbReference type="ARBA" id="ARBA00023012"/>
    </source>
</evidence>
<dbReference type="InterPro" id="IPR041664">
    <property type="entry name" value="AAA_16"/>
</dbReference>
<name>A0A5B9QLH7_9BACT</name>
<feature type="region of interest" description="Disordered" evidence="13">
    <location>
        <begin position="1"/>
        <end position="29"/>
    </location>
</feature>
<dbReference type="PANTHER" id="PTHR45339:SF1">
    <property type="entry name" value="HYBRID SIGNAL TRANSDUCTION HISTIDINE KINASE J"/>
    <property type="match status" value="1"/>
</dbReference>
<gene>
    <name evidence="17" type="primary">barA_4</name>
    <name evidence="17" type="ORF">UC8_19290</name>
</gene>
<feature type="domain" description="Protein kinase" evidence="14">
    <location>
        <begin position="36"/>
        <end position="301"/>
    </location>
</feature>
<dbReference type="InterPro" id="IPR004358">
    <property type="entry name" value="Sig_transdc_His_kin-like_C"/>
</dbReference>
<dbReference type="InterPro" id="IPR019734">
    <property type="entry name" value="TPR_rpt"/>
</dbReference>
<dbReference type="SUPFAM" id="SSF52172">
    <property type="entry name" value="CheY-like"/>
    <property type="match status" value="2"/>
</dbReference>
<comment type="subunit">
    <text evidence="9">At low DSF concentrations, interacts with RpfF.</text>
</comment>
<dbReference type="SMART" id="SM00388">
    <property type="entry name" value="HisKA"/>
    <property type="match status" value="1"/>
</dbReference>
<evidence type="ECO:0000256" key="2">
    <source>
        <dbReference type="ARBA" id="ARBA00012438"/>
    </source>
</evidence>
<keyword evidence="6 17" id="KW-0418">Kinase</keyword>
<dbReference type="GO" id="GO:0005524">
    <property type="term" value="F:ATP binding"/>
    <property type="evidence" value="ECO:0007669"/>
    <property type="project" value="UniProtKB-KW"/>
</dbReference>
<dbReference type="InterPro" id="IPR003661">
    <property type="entry name" value="HisK_dim/P_dom"/>
</dbReference>
<dbReference type="InterPro" id="IPR029016">
    <property type="entry name" value="GAF-like_dom_sf"/>
</dbReference>
<dbReference type="Gene3D" id="3.30.200.20">
    <property type="entry name" value="Phosphorylase Kinase, domain 1"/>
    <property type="match status" value="1"/>
</dbReference>
<evidence type="ECO:0000256" key="12">
    <source>
        <dbReference type="PROSITE-ProRule" id="PRU00339"/>
    </source>
</evidence>
<feature type="domain" description="Response regulatory" evidence="16">
    <location>
        <begin position="1707"/>
        <end position="1827"/>
    </location>
</feature>
<evidence type="ECO:0000256" key="13">
    <source>
        <dbReference type="SAM" id="MobiDB-lite"/>
    </source>
</evidence>
<dbReference type="CDD" id="cd17546">
    <property type="entry name" value="REC_hyHK_CKI1_RcsC-like"/>
    <property type="match status" value="1"/>
</dbReference>
<feature type="compositionally biased region" description="Basic and acidic residues" evidence="13">
    <location>
        <begin position="1995"/>
        <end position="2004"/>
    </location>
</feature>
<dbReference type="InterPro" id="IPR011990">
    <property type="entry name" value="TPR-like_helical_dom_sf"/>
</dbReference>
<dbReference type="SMART" id="SM00028">
    <property type="entry name" value="TPR"/>
    <property type="match status" value="3"/>
</dbReference>
<dbReference type="Pfam" id="PF13424">
    <property type="entry name" value="TPR_12"/>
    <property type="match status" value="1"/>
</dbReference>
<evidence type="ECO:0000256" key="11">
    <source>
        <dbReference type="PROSITE-ProRule" id="PRU00169"/>
    </source>
</evidence>
<dbReference type="Gene3D" id="3.40.50.300">
    <property type="entry name" value="P-loop containing nucleotide triphosphate hydrolases"/>
    <property type="match status" value="1"/>
</dbReference>